<dbReference type="PANTHER" id="PTHR31662">
    <property type="entry name" value="BNAANNG10740D PROTEIN-RELATED"/>
    <property type="match status" value="1"/>
</dbReference>
<dbReference type="PANTHER" id="PTHR31662:SF33">
    <property type="entry name" value="DNA-BINDING STOREKEEPER PROTEIN TRANSCRIPTIONAL REGULATOR-LIKE PROTEIN"/>
    <property type="match status" value="1"/>
</dbReference>
<evidence type="ECO:0000313" key="5">
    <source>
        <dbReference type="Proteomes" id="UP001152561"/>
    </source>
</evidence>
<dbReference type="AlphaFoldDB" id="A0A9Q1MV91"/>
<feature type="compositionally biased region" description="Basic and acidic residues" evidence="2">
    <location>
        <begin position="263"/>
        <end position="275"/>
    </location>
</feature>
<proteinExistence type="inferred from homology"/>
<feature type="compositionally biased region" description="Basic and acidic residues" evidence="2">
    <location>
        <begin position="285"/>
        <end position="306"/>
    </location>
</feature>
<evidence type="ECO:0000256" key="1">
    <source>
        <dbReference type="ARBA" id="ARBA00010820"/>
    </source>
</evidence>
<evidence type="ECO:0000259" key="3">
    <source>
        <dbReference type="Pfam" id="PF04504"/>
    </source>
</evidence>
<sequence>MAPKNKSRLVDQPPSASSSEEQVEVSQEEEEEEDQEEQSDDEESGEEEDQESKTSPPKPTTQKQVQTPQKPQSSSSSETQNGSGSGSGSESESESGQSQPSPSASDFTFKPTVPSKSTTKRPQETQQKDSKRKKPKIAEEEEKKTTTTTPIIRLWSDEDQVAILKGMLEFKNEKGTEPNTDMSAFHEFIKGKLQVEVSKTQLSEKLRRLKKKFLTNVKDGEEPIFSKPHDHLVFEYSKKIWGSPSNGVKVNVKDTNTNGKAKKAVDLKKSVEPKKSGKVSTFNKPKGDEKEKHKEEEKEKHKEEEKEKQIAVKEVVEEDNIVKGGDQLDFQSKYPRLAKSFESMADLSSRYPNAASLLKENMSLIANDKAKVLEEKWKKLEEEEADLIAKRLNMISEHYKLVADAMKELLSTILCWWK</sequence>
<evidence type="ECO:0000256" key="2">
    <source>
        <dbReference type="SAM" id="MobiDB-lite"/>
    </source>
</evidence>
<keyword evidence="5" id="KW-1185">Reference proteome</keyword>
<dbReference type="EMBL" id="JAJAGQ010000003">
    <property type="protein sequence ID" value="KAJ8568796.1"/>
    <property type="molecule type" value="Genomic_DNA"/>
</dbReference>
<evidence type="ECO:0000313" key="4">
    <source>
        <dbReference type="EMBL" id="KAJ8568796.1"/>
    </source>
</evidence>
<dbReference type="GO" id="GO:0006355">
    <property type="term" value="P:regulation of DNA-templated transcription"/>
    <property type="evidence" value="ECO:0007669"/>
    <property type="project" value="InterPro"/>
</dbReference>
<dbReference type="InterPro" id="IPR007592">
    <property type="entry name" value="GEBP"/>
</dbReference>
<comment type="caution">
    <text evidence="4">The sequence shown here is derived from an EMBL/GenBank/DDBJ whole genome shotgun (WGS) entry which is preliminary data.</text>
</comment>
<protein>
    <recommendedName>
        <fullName evidence="3">Glabrous enhancer-binding protein-like DBD domain-containing protein</fullName>
    </recommendedName>
</protein>
<accession>A0A9Q1MV91</accession>
<dbReference type="Proteomes" id="UP001152561">
    <property type="component" value="Unassembled WGS sequence"/>
</dbReference>
<feature type="compositionally biased region" description="Polar residues" evidence="2">
    <location>
        <begin position="245"/>
        <end position="259"/>
    </location>
</feature>
<name>A0A9Q1MV91_9SOLA</name>
<comment type="similarity">
    <text evidence="1">Belongs to the GeBP family.</text>
</comment>
<dbReference type="Pfam" id="PF04504">
    <property type="entry name" value="GeBP-like_DBD"/>
    <property type="match status" value="1"/>
</dbReference>
<reference evidence="5" key="1">
    <citation type="journal article" date="2023" name="Proc. Natl. Acad. Sci. U.S.A.">
        <title>Genomic and structural basis for evolution of tropane alkaloid biosynthesis.</title>
        <authorList>
            <person name="Wanga Y.-J."/>
            <person name="Taina T."/>
            <person name="Yua J.-Y."/>
            <person name="Lia J."/>
            <person name="Xua B."/>
            <person name="Chenc J."/>
            <person name="D'Auriad J.C."/>
            <person name="Huanga J.-P."/>
            <person name="Huanga S.-X."/>
        </authorList>
    </citation>
    <scope>NUCLEOTIDE SEQUENCE [LARGE SCALE GENOMIC DNA]</scope>
    <source>
        <strain evidence="5">cv. KIB-2019</strain>
    </source>
</reference>
<feature type="compositionally biased region" description="Basic and acidic residues" evidence="2">
    <location>
        <begin position="136"/>
        <end position="145"/>
    </location>
</feature>
<dbReference type="OrthoDB" id="661680at2759"/>
<gene>
    <name evidence="4" type="ORF">K7X08_032427</name>
</gene>
<feature type="region of interest" description="Disordered" evidence="2">
    <location>
        <begin position="1"/>
        <end position="151"/>
    </location>
</feature>
<feature type="region of interest" description="Disordered" evidence="2">
    <location>
        <begin position="245"/>
        <end position="306"/>
    </location>
</feature>
<dbReference type="InterPro" id="IPR053932">
    <property type="entry name" value="GeBP-like_DBD"/>
</dbReference>
<feature type="domain" description="Glabrous enhancer-binding protein-like DBD" evidence="3">
    <location>
        <begin position="153"/>
        <end position="242"/>
    </location>
</feature>
<feature type="compositionally biased region" description="Low complexity" evidence="2">
    <location>
        <begin position="60"/>
        <end position="103"/>
    </location>
</feature>
<organism evidence="4 5">
    <name type="scientific">Anisodus acutangulus</name>
    <dbReference type="NCBI Taxonomy" id="402998"/>
    <lineage>
        <taxon>Eukaryota</taxon>
        <taxon>Viridiplantae</taxon>
        <taxon>Streptophyta</taxon>
        <taxon>Embryophyta</taxon>
        <taxon>Tracheophyta</taxon>
        <taxon>Spermatophyta</taxon>
        <taxon>Magnoliopsida</taxon>
        <taxon>eudicotyledons</taxon>
        <taxon>Gunneridae</taxon>
        <taxon>Pentapetalae</taxon>
        <taxon>asterids</taxon>
        <taxon>lamiids</taxon>
        <taxon>Solanales</taxon>
        <taxon>Solanaceae</taxon>
        <taxon>Solanoideae</taxon>
        <taxon>Hyoscyameae</taxon>
        <taxon>Anisodus</taxon>
    </lineage>
</organism>
<feature type="compositionally biased region" description="Acidic residues" evidence="2">
    <location>
        <begin position="21"/>
        <end position="50"/>
    </location>
</feature>
<dbReference type="GO" id="GO:0005634">
    <property type="term" value="C:nucleus"/>
    <property type="evidence" value="ECO:0007669"/>
    <property type="project" value="TreeGrafter"/>
</dbReference>